<reference evidence="1 2" key="1">
    <citation type="submission" date="2014-04" db="EMBL/GenBank/DDBJ databases">
        <authorList>
            <consortium name="DOE Joint Genome Institute"/>
            <person name="Kuo A."/>
            <person name="Tarkka M."/>
            <person name="Buscot F."/>
            <person name="Kohler A."/>
            <person name="Nagy L.G."/>
            <person name="Floudas D."/>
            <person name="Copeland A."/>
            <person name="Barry K.W."/>
            <person name="Cichocki N."/>
            <person name="Veneault-Fourrey C."/>
            <person name="LaButti K."/>
            <person name="Lindquist E.A."/>
            <person name="Lipzen A."/>
            <person name="Lundell T."/>
            <person name="Morin E."/>
            <person name="Murat C."/>
            <person name="Sun H."/>
            <person name="Tunlid A."/>
            <person name="Henrissat B."/>
            <person name="Grigoriev I.V."/>
            <person name="Hibbett D.S."/>
            <person name="Martin F."/>
            <person name="Nordberg H.P."/>
            <person name="Cantor M.N."/>
            <person name="Hua S.X."/>
        </authorList>
    </citation>
    <scope>NUCLEOTIDE SEQUENCE [LARGE SCALE GENOMIC DNA]</scope>
    <source>
        <strain evidence="1 2">F 1598</strain>
    </source>
</reference>
<dbReference type="Proteomes" id="UP000054166">
    <property type="component" value="Unassembled WGS sequence"/>
</dbReference>
<evidence type="ECO:0000313" key="1">
    <source>
        <dbReference type="EMBL" id="KIM86931.1"/>
    </source>
</evidence>
<name>A0A0C3G8F2_PILCF</name>
<dbReference type="InParanoid" id="A0A0C3G8F2"/>
<proteinExistence type="predicted"/>
<evidence type="ECO:0000313" key="2">
    <source>
        <dbReference type="Proteomes" id="UP000054166"/>
    </source>
</evidence>
<accession>A0A0C3G8F2</accession>
<dbReference type="EMBL" id="KN832980">
    <property type="protein sequence ID" value="KIM86931.1"/>
    <property type="molecule type" value="Genomic_DNA"/>
</dbReference>
<reference evidence="2" key="2">
    <citation type="submission" date="2015-01" db="EMBL/GenBank/DDBJ databases">
        <title>Evolutionary Origins and Diversification of the Mycorrhizal Mutualists.</title>
        <authorList>
            <consortium name="DOE Joint Genome Institute"/>
            <consortium name="Mycorrhizal Genomics Consortium"/>
            <person name="Kohler A."/>
            <person name="Kuo A."/>
            <person name="Nagy L.G."/>
            <person name="Floudas D."/>
            <person name="Copeland A."/>
            <person name="Barry K.W."/>
            <person name="Cichocki N."/>
            <person name="Veneault-Fourrey C."/>
            <person name="LaButti K."/>
            <person name="Lindquist E.A."/>
            <person name="Lipzen A."/>
            <person name="Lundell T."/>
            <person name="Morin E."/>
            <person name="Murat C."/>
            <person name="Riley R."/>
            <person name="Ohm R."/>
            <person name="Sun H."/>
            <person name="Tunlid A."/>
            <person name="Henrissat B."/>
            <person name="Grigoriev I.V."/>
            <person name="Hibbett D.S."/>
            <person name="Martin F."/>
        </authorList>
    </citation>
    <scope>NUCLEOTIDE SEQUENCE [LARGE SCALE GENOMIC DNA]</scope>
    <source>
        <strain evidence="2">F 1598</strain>
    </source>
</reference>
<organism evidence="1 2">
    <name type="scientific">Piloderma croceum (strain F 1598)</name>
    <dbReference type="NCBI Taxonomy" id="765440"/>
    <lineage>
        <taxon>Eukaryota</taxon>
        <taxon>Fungi</taxon>
        <taxon>Dikarya</taxon>
        <taxon>Basidiomycota</taxon>
        <taxon>Agaricomycotina</taxon>
        <taxon>Agaricomycetes</taxon>
        <taxon>Agaricomycetidae</taxon>
        <taxon>Atheliales</taxon>
        <taxon>Atheliaceae</taxon>
        <taxon>Piloderma</taxon>
    </lineage>
</organism>
<protein>
    <submittedName>
        <fullName evidence="1">Uncharacterized protein</fullName>
    </submittedName>
</protein>
<keyword evidence="2" id="KW-1185">Reference proteome</keyword>
<sequence length="97" mass="11640">MGLCASRHRLAIFGPLFHFVVHFPSRFLYRGTVLKSDMIFLRFSRLVWYDLAHRVIHHFCDFDNLNCAVLRQSETFRILAYSSLQCFDDRSNGYWCW</sequence>
<dbReference type="AlphaFoldDB" id="A0A0C3G8F2"/>
<dbReference type="HOGENOM" id="CLU_2347463_0_0_1"/>
<gene>
    <name evidence="1" type="ORF">PILCRDRAFT_815385</name>
</gene>